<dbReference type="Gene3D" id="3.30.40.100">
    <property type="match status" value="1"/>
</dbReference>
<dbReference type="GO" id="GO:0031047">
    <property type="term" value="P:regulatory ncRNA-mediated gene silencing"/>
    <property type="evidence" value="ECO:0007669"/>
    <property type="project" value="UniProtKB-KW"/>
</dbReference>
<dbReference type="InterPro" id="IPR045261">
    <property type="entry name" value="MORC_ATPase"/>
</dbReference>
<evidence type="ECO:0000256" key="12">
    <source>
        <dbReference type="ARBA" id="ARBA00023242"/>
    </source>
</evidence>
<dbReference type="InterPro" id="IPR041006">
    <property type="entry name" value="Morc_S5"/>
</dbReference>
<dbReference type="GO" id="GO:0005634">
    <property type="term" value="C:nucleus"/>
    <property type="evidence" value="ECO:0007669"/>
    <property type="project" value="UniProtKB-SubCell"/>
</dbReference>
<keyword evidence="3" id="KW-0540">Nuclease</keyword>
<feature type="region of interest" description="Disordered" evidence="13">
    <location>
        <begin position="741"/>
        <end position="783"/>
    </location>
</feature>
<keyword evidence="5" id="KW-0255">Endonuclease</keyword>
<evidence type="ECO:0000256" key="8">
    <source>
        <dbReference type="ARBA" id="ARBA00022833"/>
    </source>
</evidence>
<dbReference type="InterPro" id="IPR036890">
    <property type="entry name" value="HATPase_C_sf"/>
</dbReference>
<dbReference type="Proteomes" id="UP000639772">
    <property type="component" value="Chromosome 1"/>
</dbReference>
<keyword evidence="8" id="KW-0862">Zinc</keyword>
<dbReference type="PROSITE" id="PS51050">
    <property type="entry name" value="ZF_CW"/>
    <property type="match status" value="1"/>
</dbReference>
<dbReference type="GO" id="GO:0004519">
    <property type="term" value="F:endonuclease activity"/>
    <property type="evidence" value="ECO:0007669"/>
    <property type="project" value="UniProtKB-KW"/>
</dbReference>
<dbReference type="EMBL" id="JADCNM010000001">
    <property type="protein sequence ID" value="KAG0503389.1"/>
    <property type="molecule type" value="Genomic_DNA"/>
</dbReference>
<keyword evidence="7" id="KW-0863">Zinc-finger</keyword>
<evidence type="ECO:0000313" key="16">
    <source>
        <dbReference type="Proteomes" id="UP000639772"/>
    </source>
</evidence>
<dbReference type="Gene3D" id="3.30.565.10">
    <property type="entry name" value="Histidine kinase-like ATPase, C-terminal domain"/>
    <property type="match status" value="1"/>
</dbReference>
<keyword evidence="5" id="KW-0378">Hydrolase</keyword>
<evidence type="ECO:0000256" key="4">
    <source>
        <dbReference type="ARBA" id="ARBA00022723"/>
    </source>
</evidence>
<accession>A0A835S391</accession>
<comment type="subcellular location">
    <subcellularLocation>
        <location evidence="1">Nucleus</location>
    </subcellularLocation>
</comment>
<dbReference type="PANTHER" id="PTHR23336">
    <property type="entry name" value="ZINC FINGER CW-TYPE COILED-COIL DOMAIN PROTEIN 3"/>
    <property type="match status" value="1"/>
</dbReference>
<evidence type="ECO:0000256" key="7">
    <source>
        <dbReference type="ARBA" id="ARBA00022771"/>
    </source>
</evidence>
<dbReference type="InterPro" id="IPR011124">
    <property type="entry name" value="Znf_CW"/>
</dbReference>
<protein>
    <recommendedName>
        <fullName evidence="14">CW-type domain-containing protein</fullName>
    </recommendedName>
</protein>
<evidence type="ECO:0000256" key="6">
    <source>
        <dbReference type="ARBA" id="ARBA00022763"/>
    </source>
</evidence>
<evidence type="ECO:0000313" key="15">
    <source>
        <dbReference type="EMBL" id="KAG0503389.1"/>
    </source>
</evidence>
<evidence type="ECO:0000256" key="9">
    <source>
        <dbReference type="ARBA" id="ARBA00023054"/>
    </source>
</evidence>
<keyword evidence="9" id="KW-0175">Coiled coil</keyword>
<dbReference type="GO" id="GO:0006281">
    <property type="term" value="P:DNA repair"/>
    <property type="evidence" value="ECO:0007669"/>
    <property type="project" value="UniProtKB-KW"/>
</dbReference>
<keyword evidence="6" id="KW-0227">DNA damage</keyword>
<evidence type="ECO:0000256" key="10">
    <source>
        <dbReference type="ARBA" id="ARBA00023158"/>
    </source>
</evidence>
<feature type="domain" description="CW-type" evidence="14">
    <location>
        <begin position="664"/>
        <end position="714"/>
    </location>
</feature>
<name>A0A835S391_VANPL</name>
<dbReference type="Pfam" id="PF13589">
    <property type="entry name" value="HATPase_c_3"/>
    <property type="match status" value="1"/>
</dbReference>
<dbReference type="AlphaFoldDB" id="A0A835S391"/>
<feature type="compositionally biased region" description="Basic and acidic residues" evidence="13">
    <location>
        <begin position="758"/>
        <end position="769"/>
    </location>
</feature>
<dbReference type="GO" id="GO:0016887">
    <property type="term" value="F:ATP hydrolysis activity"/>
    <property type="evidence" value="ECO:0007669"/>
    <property type="project" value="InterPro"/>
</dbReference>
<evidence type="ECO:0000256" key="2">
    <source>
        <dbReference type="ARBA" id="ARBA00007845"/>
    </source>
</evidence>
<evidence type="ECO:0000256" key="13">
    <source>
        <dbReference type="SAM" id="MobiDB-lite"/>
    </source>
</evidence>
<evidence type="ECO:0000259" key="14">
    <source>
        <dbReference type="PROSITE" id="PS51050"/>
    </source>
</evidence>
<evidence type="ECO:0000256" key="1">
    <source>
        <dbReference type="ARBA" id="ARBA00004123"/>
    </source>
</evidence>
<evidence type="ECO:0000256" key="3">
    <source>
        <dbReference type="ARBA" id="ARBA00022722"/>
    </source>
</evidence>
<keyword evidence="4" id="KW-0479">Metal-binding</keyword>
<proteinExistence type="inferred from homology"/>
<dbReference type="OrthoDB" id="757982at2759"/>
<gene>
    <name evidence="15" type="ORF">HPP92_003461</name>
</gene>
<keyword evidence="12" id="KW-0539">Nucleus</keyword>
<comment type="caution">
    <text evidence="15">The sequence shown here is derived from an EMBL/GenBank/DDBJ whole genome shotgun (WGS) entry which is preliminary data.</text>
</comment>
<dbReference type="Pfam" id="PF07496">
    <property type="entry name" value="zf-CW"/>
    <property type="match status" value="1"/>
</dbReference>
<evidence type="ECO:0000256" key="5">
    <source>
        <dbReference type="ARBA" id="ARBA00022759"/>
    </source>
</evidence>
<comment type="similarity">
    <text evidence="2">Belongs to the MORC ATPase protein family.</text>
</comment>
<dbReference type="Pfam" id="PF17942">
    <property type="entry name" value="Morc6_S5"/>
    <property type="match status" value="1"/>
</dbReference>
<dbReference type="PANTHER" id="PTHR23336:SF11">
    <property type="entry name" value="OS06G0622000 PROTEIN"/>
    <property type="match status" value="1"/>
</dbReference>
<keyword evidence="10" id="KW-0943">RNA-mediated gene silencing</keyword>
<dbReference type="GO" id="GO:0031349">
    <property type="term" value="P:positive regulation of defense response"/>
    <property type="evidence" value="ECO:0007669"/>
    <property type="project" value="UniProtKB-ARBA"/>
</dbReference>
<keyword evidence="11" id="KW-0234">DNA repair</keyword>
<reference evidence="15 16" key="1">
    <citation type="journal article" date="2020" name="Nat. Food">
        <title>A phased Vanilla planifolia genome enables genetic improvement of flavour and production.</title>
        <authorList>
            <person name="Hasing T."/>
            <person name="Tang H."/>
            <person name="Brym M."/>
            <person name="Khazi F."/>
            <person name="Huang T."/>
            <person name="Chambers A.H."/>
        </authorList>
    </citation>
    <scope>NUCLEOTIDE SEQUENCE [LARGE SCALE GENOMIC DNA]</scope>
    <source>
        <tissue evidence="15">Leaf</tissue>
    </source>
</reference>
<evidence type="ECO:0000256" key="11">
    <source>
        <dbReference type="ARBA" id="ARBA00023204"/>
    </source>
</evidence>
<dbReference type="SUPFAM" id="SSF55874">
    <property type="entry name" value="ATPase domain of HSP90 chaperone/DNA topoisomerase II/histidine kinase"/>
    <property type="match status" value="1"/>
</dbReference>
<organism evidence="15 16">
    <name type="scientific">Vanilla planifolia</name>
    <name type="common">Vanilla</name>
    <dbReference type="NCBI Taxonomy" id="51239"/>
    <lineage>
        <taxon>Eukaryota</taxon>
        <taxon>Viridiplantae</taxon>
        <taxon>Streptophyta</taxon>
        <taxon>Embryophyta</taxon>
        <taxon>Tracheophyta</taxon>
        <taxon>Spermatophyta</taxon>
        <taxon>Magnoliopsida</taxon>
        <taxon>Liliopsida</taxon>
        <taxon>Asparagales</taxon>
        <taxon>Orchidaceae</taxon>
        <taxon>Vanilloideae</taxon>
        <taxon>Vanilleae</taxon>
        <taxon>Vanilla</taxon>
    </lineage>
</organism>
<dbReference type="GO" id="GO:0008270">
    <property type="term" value="F:zinc ion binding"/>
    <property type="evidence" value="ECO:0007669"/>
    <property type="project" value="UniProtKB-KW"/>
</dbReference>
<sequence length="811" mass="91481">MPVSVDGTDDTARQARCVMLTQDNKPICLTRCNDDLPLEIPTTWTIVEYRQRSALEWHSLPHFQLFPEPQSSHQKKEWGSFLSYIKRRSMVAVAKTGYSSFYILSPDKGCSHCKVYFSVKKSYITSDCQENGVSVDGHPRHSKYSLNLYQKSRSTRALENGRESVIPSPNLVASFEDKIVNPDSLNNNIGDDAPENSCQNVKSAGIVSSKRVSLIEEIQFEDVNMNSRTLQAASDKIMHSGATSNLSATKLSSSLQRNFVKTDPSYLTTLSQSHSGWVFGAIVELVDNSRDAHAKRLDICIEHLYSKKDGKKIPVLSVVDDGDGMTYNEILRMLSFGHKQTTGENQGRIGRFGIGFKTGAMKLGRDALVLTQSSRSRSVAFLSQTYNESKDNVEIPVVSYIKNGRYMEIDQSAHSEEYANFNLSVIKDFSPFNEYFLGEKLGLFGEKGTGTQIFIWNLEKWGSDYTLEWVGGTDGESHNQGQGDILIRSRRIRSRLGQISHEVPLDFSLQAYLEVIFLDPCMKMYVQGSLVKCYPLEKSLGRTRAIKGSIMARPIELILGQSQVEWERMNCGIFLYWNGRLIEAYKRVGCMKYNADVGRGIIGVADVTGIMGNEKGRVWVLNNKQGFQDCEAYAKLEDWLGKKADEYWDENFDTIDVKENCEEYETDSEWVQCNKCRKWRTLSAGFNVKDLPKEWFCYMPPFNGSCEAREQKMAAGVVTVAANLCQHDSGMSESQFEHASHENDECDFDSPANNSCRRTGEDKREDVAKKNNRNQQVTKTVGKLKSSVGNVELKTKSKVNFKKKVNSKKKG</sequence>